<proteinExistence type="predicted"/>
<keyword evidence="1" id="KW-0175">Coiled coil</keyword>
<sequence>MAPIGPRDAAPMPECANWLPWVLTVAAFVGWAVQGVYGWWTARKLKKEISRLKKEIDRLRSESQRLVGADFYASGVAHLMAPAVVAAGGATPARVVLPPLVVPGPGAEVSAPPYPAGMSASALADEWLRAIALCRSIISGPAG</sequence>
<protein>
    <submittedName>
        <fullName evidence="3">Uncharacterized protein</fullName>
    </submittedName>
</protein>
<dbReference type="Proteomes" id="UP001301769">
    <property type="component" value="Unassembled WGS sequence"/>
</dbReference>
<accession>A0AAN7B513</accession>
<evidence type="ECO:0000256" key="2">
    <source>
        <dbReference type="SAM" id="Phobius"/>
    </source>
</evidence>
<keyword evidence="2" id="KW-0472">Membrane</keyword>
<keyword evidence="4" id="KW-1185">Reference proteome</keyword>
<keyword evidence="2" id="KW-0812">Transmembrane</keyword>
<evidence type="ECO:0000256" key="1">
    <source>
        <dbReference type="SAM" id="Coils"/>
    </source>
</evidence>
<evidence type="ECO:0000313" key="4">
    <source>
        <dbReference type="Proteomes" id="UP001301769"/>
    </source>
</evidence>
<comment type="caution">
    <text evidence="3">The sequence shown here is derived from an EMBL/GenBank/DDBJ whole genome shotgun (WGS) entry which is preliminary data.</text>
</comment>
<dbReference type="GO" id="GO:0005886">
    <property type="term" value="C:plasma membrane"/>
    <property type="evidence" value="ECO:0007669"/>
    <property type="project" value="InterPro"/>
</dbReference>
<evidence type="ECO:0000313" key="3">
    <source>
        <dbReference type="EMBL" id="KAK4210534.1"/>
    </source>
</evidence>
<name>A0AAN7B513_9PEZI</name>
<dbReference type="EMBL" id="MU858172">
    <property type="protein sequence ID" value="KAK4210534.1"/>
    <property type="molecule type" value="Genomic_DNA"/>
</dbReference>
<organism evidence="3 4">
    <name type="scientific">Rhypophila decipiens</name>
    <dbReference type="NCBI Taxonomy" id="261697"/>
    <lineage>
        <taxon>Eukaryota</taxon>
        <taxon>Fungi</taxon>
        <taxon>Dikarya</taxon>
        <taxon>Ascomycota</taxon>
        <taxon>Pezizomycotina</taxon>
        <taxon>Sordariomycetes</taxon>
        <taxon>Sordariomycetidae</taxon>
        <taxon>Sordariales</taxon>
        <taxon>Naviculisporaceae</taxon>
        <taxon>Rhypophila</taxon>
    </lineage>
</organism>
<feature type="coiled-coil region" evidence="1">
    <location>
        <begin position="42"/>
        <end position="69"/>
    </location>
</feature>
<gene>
    <name evidence="3" type="ORF">QBC37DRAFT_376945</name>
</gene>
<dbReference type="AlphaFoldDB" id="A0AAN7B513"/>
<feature type="transmembrane region" description="Helical" evidence="2">
    <location>
        <begin position="18"/>
        <end position="40"/>
    </location>
</feature>
<reference evidence="3" key="1">
    <citation type="journal article" date="2023" name="Mol. Phylogenet. Evol.">
        <title>Genome-scale phylogeny and comparative genomics of the fungal order Sordariales.</title>
        <authorList>
            <person name="Hensen N."/>
            <person name="Bonometti L."/>
            <person name="Westerberg I."/>
            <person name="Brannstrom I.O."/>
            <person name="Guillou S."/>
            <person name="Cros-Aarteil S."/>
            <person name="Calhoun S."/>
            <person name="Haridas S."/>
            <person name="Kuo A."/>
            <person name="Mondo S."/>
            <person name="Pangilinan J."/>
            <person name="Riley R."/>
            <person name="LaButti K."/>
            <person name="Andreopoulos B."/>
            <person name="Lipzen A."/>
            <person name="Chen C."/>
            <person name="Yan M."/>
            <person name="Daum C."/>
            <person name="Ng V."/>
            <person name="Clum A."/>
            <person name="Steindorff A."/>
            <person name="Ohm R.A."/>
            <person name="Martin F."/>
            <person name="Silar P."/>
            <person name="Natvig D.O."/>
            <person name="Lalanne C."/>
            <person name="Gautier V."/>
            <person name="Ament-Velasquez S.L."/>
            <person name="Kruys A."/>
            <person name="Hutchinson M.I."/>
            <person name="Powell A.J."/>
            <person name="Barry K."/>
            <person name="Miller A.N."/>
            <person name="Grigoriev I.V."/>
            <person name="Debuchy R."/>
            <person name="Gladieux P."/>
            <person name="Hiltunen Thoren M."/>
            <person name="Johannesson H."/>
        </authorList>
    </citation>
    <scope>NUCLEOTIDE SEQUENCE</scope>
    <source>
        <strain evidence="3">PSN293</strain>
    </source>
</reference>
<keyword evidence="2" id="KW-1133">Transmembrane helix</keyword>
<reference evidence="3" key="2">
    <citation type="submission" date="2023-05" db="EMBL/GenBank/DDBJ databases">
        <authorList>
            <consortium name="Lawrence Berkeley National Laboratory"/>
            <person name="Steindorff A."/>
            <person name="Hensen N."/>
            <person name="Bonometti L."/>
            <person name="Westerberg I."/>
            <person name="Brannstrom I.O."/>
            <person name="Guillou S."/>
            <person name="Cros-Aarteil S."/>
            <person name="Calhoun S."/>
            <person name="Haridas S."/>
            <person name="Kuo A."/>
            <person name="Mondo S."/>
            <person name="Pangilinan J."/>
            <person name="Riley R."/>
            <person name="Labutti K."/>
            <person name="Andreopoulos B."/>
            <person name="Lipzen A."/>
            <person name="Chen C."/>
            <person name="Yanf M."/>
            <person name="Daum C."/>
            <person name="Ng V."/>
            <person name="Clum A."/>
            <person name="Ohm R."/>
            <person name="Martin F."/>
            <person name="Silar P."/>
            <person name="Natvig D."/>
            <person name="Lalanne C."/>
            <person name="Gautier V."/>
            <person name="Ament-Velasquez S.L."/>
            <person name="Kruys A."/>
            <person name="Hutchinson M.I."/>
            <person name="Powell A.J."/>
            <person name="Barry K."/>
            <person name="Miller A.N."/>
            <person name="Grigoriev I.V."/>
            <person name="Debuchy R."/>
            <person name="Gladieux P."/>
            <person name="Thoren M.H."/>
            <person name="Johannesson H."/>
        </authorList>
    </citation>
    <scope>NUCLEOTIDE SEQUENCE</scope>
    <source>
        <strain evidence="3">PSN293</strain>
    </source>
</reference>